<dbReference type="Proteomes" id="UP000803844">
    <property type="component" value="Unassembled WGS sequence"/>
</dbReference>
<dbReference type="OrthoDB" id="5386682at2759"/>
<evidence type="ECO:0000313" key="4">
    <source>
        <dbReference type="Proteomes" id="UP000803844"/>
    </source>
</evidence>
<accession>A0A9P4XU85</accession>
<keyword evidence="4" id="KW-1185">Reference proteome</keyword>
<feature type="compositionally biased region" description="Polar residues" evidence="1">
    <location>
        <begin position="368"/>
        <end position="377"/>
    </location>
</feature>
<feature type="domain" description="Heterokaryon incompatibility" evidence="2">
    <location>
        <begin position="160"/>
        <end position="285"/>
    </location>
</feature>
<name>A0A9P4XU85_CRYP1</name>
<dbReference type="AlphaFoldDB" id="A0A9P4XU85"/>
<evidence type="ECO:0000259" key="2">
    <source>
        <dbReference type="Pfam" id="PF06985"/>
    </source>
</evidence>
<dbReference type="Pfam" id="PF06985">
    <property type="entry name" value="HET"/>
    <property type="match status" value="1"/>
</dbReference>
<dbReference type="EMBL" id="MU032352">
    <property type="protein sequence ID" value="KAF3760931.1"/>
    <property type="molecule type" value="Genomic_DNA"/>
</dbReference>
<evidence type="ECO:0000313" key="3">
    <source>
        <dbReference type="EMBL" id="KAF3760931.1"/>
    </source>
</evidence>
<organism evidence="3 4">
    <name type="scientific">Cryphonectria parasitica (strain ATCC 38755 / EP155)</name>
    <dbReference type="NCBI Taxonomy" id="660469"/>
    <lineage>
        <taxon>Eukaryota</taxon>
        <taxon>Fungi</taxon>
        <taxon>Dikarya</taxon>
        <taxon>Ascomycota</taxon>
        <taxon>Pezizomycotina</taxon>
        <taxon>Sordariomycetes</taxon>
        <taxon>Sordariomycetidae</taxon>
        <taxon>Diaporthales</taxon>
        <taxon>Cryphonectriaceae</taxon>
        <taxon>Cryphonectria-Endothia species complex</taxon>
        <taxon>Cryphonectria</taxon>
    </lineage>
</organism>
<comment type="caution">
    <text evidence="3">The sequence shown here is derived from an EMBL/GenBank/DDBJ whole genome shotgun (WGS) entry which is preliminary data.</text>
</comment>
<dbReference type="InterPro" id="IPR010730">
    <property type="entry name" value="HET"/>
</dbReference>
<evidence type="ECO:0000256" key="1">
    <source>
        <dbReference type="SAM" id="MobiDB-lite"/>
    </source>
</evidence>
<dbReference type="InterPro" id="IPR052895">
    <property type="entry name" value="HetReg/Transcr_Mod"/>
</dbReference>
<feature type="compositionally biased region" description="Low complexity" evidence="1">
    <location>
        <begin position="102"/>
        <end position="114"/>
    </location>
</feature>
<reference evidence="3" key="1">
    <citation type="journal article" date="2020" name="Phytopathology">
        <title>Genome sequence of the chestnut blight fungus Cryphonectria parasitica EP155: A fundamental resource for an archetypical invasive plant pathogen.</title>
        <authorList>
            <person name="Crouch J.A."/>
            <person name="Dawe A."/>
            <person name="Aerts A."/>
            <person name="Barry K."/>
            <person name="Churchill A.C.L."/>
            <person name="Grimwood J."/>
            <person name="Hillman B."/>
            <person name="Milgroom M.G."/>
            <person name="Pangilinan J."/>
            <person name="Smith M."/>
            <person name="Salamov A."/>
            <person name="Schmutz J."/>
            <person name="Yadav J."/>
            <person name="Grigoriev I.V."/>
            <person name="Nuss D."/>
        </authorList>
    </citation>
    <scope>NUCLEOTIDE SEQUENCE</scope>
    <source>
        <strain evidence="3">EP155</strain>
    </source>
</reference>
<dbReference type="PANTHER" id="PTHR24148">
    <property type="entry name" value="ANKYRIN REPEAT DOMAIN-CONTAINING PROTEIN 39 HOMOLOG-RELATED"/>
    <property type="match status" value="1"/>
</dbReference>
<dbReference type="PANTHER" id="PTHR24148:SF64">
    <property type="entry name" value="HETEROKARYON INCOMPATIBILITY DOMAIN-CONTAINING PROTEIN"/>
    <property type="match status" value="1"/>
</dbReference>
<dbReference type="GeneID" id="63838082"/>
<feature type="region of interest" description="Disordered" evidence="1">
    <location>
        <begin position="102"/>
        <end position="131"/>
    </location>
</feature>
<protein>
    <recommendedName>
        <fullName evidence="2">Heterokaryon incompatibility domain-containing protein</fullName>
    </recommendedName>
</protein>
<dbReference type="RefSeq" id="XP_040771910.1">
    <property type="nucleotide sequence ID" value="XM_040920953.1"/>
</dbReference>
<sequence>MALDVRSLDYKPIQLDDREIRLLEIQMGRDINDPVVSRMVNVKVTRDLEFIGLCALLRDSDDNDTEHIWVNASRVTVSKTLGQALRHVRALFLREKASLYQTSSNDSSSSGTQPSSPPSPRRASSSKTKKPPAWLRQVLRGFRSILPDESNPAARQVPLRVWLDCICVNLRDPAEAEQRRAHLTLAYESAKITVGWLGLKDETSDMGINTLRRLETLFPPNFGHPQDKIDHPENYSPIMQWLAPFGPVCAEDVKVNGGADKGPLYMAIMSFANRPFFKRQWIVEELTLSAFPAFLLGDEIISWQQMLQWNRTDIEFEKAGAQGICKEFLEAIRVMPKMDIAVVFTLLDAYDRRRGRYIARDLMNMTPSSSLSTNNSYGEPPPRPNTSRADGK</sequence>
<feature type="region of interest" description="Disordered" evidence="1">
    <location>
        <begin position="368"/>
        <end position="392"/>
    </location>
</feature>
<proteinExistence type="predicted"/>
<gene>
    <name evidence="3" type="ORF">M406DRAFT_334552</name>
</gene>